<comment type="caution">
    <text evidence="3">The sequence shown here is derived from an EMBL/GenBank/DDBJ whole genome shotgun (WGS) entry which is preliminary data.</text>
</comment>
<dbReference type="Pfam" id="PF13616">
    <property type="entry name" value="Rotamase_3"/>
    <property type="match status" value="1"/>
</dbReference>
<feature type="domain" description="PpiC" evidence="2">
    <location>
        <begin position="136"/>
        <end position="236"/>
    </location>
</feature>
<proteinExistence type="predicted"/>
<reference evidence="3" key="1">
    <citation type="journal article" date="2014" name="Front. Microbiol.">
        <title>High frequency of phylogenetically diverse reductive dehalogenase-homologous genes in deep subseafloor sedimentary metagenomes.</title>
        <authorList>
            <person name="Kawai M."/>
            <person name="Futagami T."/>
            <person name="Toyoda A."/>
            <person name="Takaki Y."/>
            <person name="Nishi S."/>
            <person name="Hori S."/>
            <person name="Arai W."/>
            <person name="Tsubouchi T."/>
            <person name="Morono Y."/>
            <person name="Uchiyama I."/>
            <person name="Ito T."/>
            <person name="Fujiyama A."/>
            <person name="Inagaki F."/>
            <person name="Takami H."/>
        </authorList>
    </citation>
    <scope>NUCLEOTIDE SEQUENCE</scope>
    <source>
        <strain evidence="3">Expedition CK06-06</strain>
    </source>
</reference>
<evidence type="ECO:0000313" key="3">
    <source>
        <dbReference type="EMBL" id="GAG95963.1"/>
    </source>
</evidence>
<feature type="non-terminal residue" evidence="3">
    <location>
        <position position="1"/>
    </location>
</feature>
<dbReference type="EMBL" id="BART01027675">
    <property type="protein sequence ID" value="GAG95963.1"/>
    <property type="molecule type" value="Genomic_DNA"/>
</dbReference>
<keyword evidence="1" id="KW-0732">Signal</keyword>
<organism evidence="3">
    <name type="scientific">marine sediment metagenome</name>
    <dbReference type="NCBI Taxonomy" id="412755"/>
    <lineage>
        <taxon>unclassified sequences</taxon>
        <taxon>metagenomes</taxon>
        <taxon>ecological metagenomes</taxon>
    </lineage>
</organism>
<dbReference type="Gene3D" id="1.10.4030.10">
    <property type="entry name" value="Porin chaperone SurA, peptide-binding domain"/>
    <property type="match status" value="1"/>
</dbReference>
<name>X1CIC4_9ZZZZ</name>
<sequence>TQSDLERALFPVYGEYRQRYEGEELARKMDEARREILNQMIDEKLIINAANDSDIEVSDQEVDEKIEEVRQRFNSEEEFIEAMNRQNLSIRSLKKDYREEILKSKLIDAEVKGKMNISFKEVNDYYQDHLNDFIEPEKVKAKAILIKPAEDTPEDWEEALAKANEIFSELEGGTRFVDLAKQYSDDVSASRGGDMGFIDRGYMAKEIDEVLFSLIPQEFSQSVKTKLGYYIFKVEAKEPQTVTSLKEAEIKIKSILFVQKFNERFKKWIEGLKEG</sequence>
<dbReference type="Gene3D" id="3.10.50.40">
    <property type="match status" value="1"/>
</dbReference>
<dbReference type="InterPro" id="IPR000297">
    <property type="entry name" value="PPIase_PpiC"/>
</dbReference>
<accession>X1CIC4</accession>
<dbReference type="InterPro" id="IPR046357">
    <property type="entry name" value="PPIase_dom_sf"/>
</dbReference>
<protein>
    <recommendedName>
        <fullName evidence="2">PpiC domain-containing protein</fullName>
    </recommendedName>
</protein>
<dbReference type="Pfam" id="PF13624">
    <property type="entry name" value="SurA_N_3"/>
    <property type="match status" value="1"/>
</dbReference>
<dbReference type="AlphaFoldDB" id="X1CIC4"/>
<dbReference type="PANTHER" id="PTHR47637:SF1">
    <property type="entry name" value="CHAPERONE SURA"/>
    <property type="match status" value="1"/>
</dbReference>
<evidence type="ECO:0000259" key="2">
    <source>
        <dbReference type="PROSITE" id="PS50198"/>
    </source>
</evidence>
<dbReference type="InterPro" id="IPR050280">
    <property type="entry name" value="OMP_Chaperone_SurA"/>
</dbReference>
<dbReference type="PANTHER" id="PTHR47637">
    <property type="entry name" value="CHAPERONE SURA"/>
    <property type="match status" value="1"/>
</dbReference>
<evidence type="ECO:0000256" key="1">
    <source>
        <dbReference type="ARBA" id="ARBA00022729"/>
    </source>
</evidence>
<dbReference type="SUPFAM" id="SSF54534">
    <property type="entry name" value="FKBP-like"/>
    <property type="match status" value="1"/>
</dbReference>
<dbReference type="SUPFAM" id="SSF109998">
    <property type="entry name" value="Triger factor/SurA peptide-binding domain-like"/>
    <property type="match status" value="1"/>
</dbReference>
<dbReference type="PROSITE" id="PS50198">
    <property type="entry name" value="PPIC_PPIASE_2"/>
    <property type="match status" value="1"/>
</dbReference>
<dbReference type="InterPro" id="IPR027304">
    <property type="entry name" value="Trigger_fact/SurA_dom_sf"/>
</dbReference>
<gene>
    <name evidence="3" type="ORF">S01H4_49014</name>
</gene>
<dbReference type="GO" id="GO:0003755">
    <property type="term" value="F:peptidyl-prolyl cis-trans isomerase activity"/>
    <property type="evidence" value="ECO:0007669"/>
    <property type="project" value="InterPro"/>
</dbReference>
<feature type="non-terminal residue" evidence="3">
    <location>
        <position position="275"/>
    </location>
</feature>